<dbReference type="InterPro" id="IPR011991">
    <property type="entry name" value="ArsR-like_HTH"/>
</dbReference>
<dbReference type="PANTHER" id="PTHR33164">
    <property type="entry name" value="TRANSCRIPTIONAL REGULATOR, MARR FAMILY"/>
    <property type="match status" value="1"/>
</dbReference>
<dbReference type="GO" id="GO:0006950">
    <property type="term" value="P:response to stress"/>
    <property type="evidence" value="ECO:0007669"/>
    <property type="project" value="TreeGrafter"/>
</dbReference>
<dbReference type="Pfam" id="PF01047">
    <property type="entry name" value="MarR"/>
    <property type="match status" value="1"/>
</dbReference>
<dbReference type="InterPro" id="IPR039422">
    <property type="entry name" value="MarR/SlyA-like"/>
</dbReference>
<name>A0A1I4ZA99_9HYPH</name>
<dbReference type="EMBL" id="FOVR01000001">
    <property type="protein sequence ID" value="SFN46889.1"/>
    <property type="molecule type" value="Genomic_DNA"/>
</dbReference>
<dbReference type="OrthoDB" id="7875071at2"/>
<dbReference type="InterPro" id="IPR036388">
    <property type="entry name" value="WH-like_DNA-bd_sf"/>
</dbReference>
<gene>
    <name evidence="2" type="ORF">SAMN04488056_1012</name>
</gene>
<dbReference type="SMART" id="SM00347">
    <property type="entry name" value="HTH_MARR"/>
    <property type="match status" value="1"/>
</dbReference>
<dbReference type="AlphaFoldDB" id="A0A1I4ZA99"/>
<dbReference type="InterPro" id="IPR036390">
    <property type="entry name" value="WH_DNA-bd_sf"/>
</dbReference>
<dbReference type="PANTHER" id="PTHR33164:SF94">
    <property type="entry name" value="TRANSCRIPTIONAL REGULATORY PROTEIN-RELATED"/>
    <property type="match status" value="1"/>
</dbReference>
<dbReference type="InterPro" id="IPR000835">
    <property type="entry name" value="HTH_MarR-typ"/>
</dbReference>
<organism evidence="2 3">
    <name type="scientific">Cohaesibacter marisflavi</name>
    <dbReference type="NCBI Taxonomy" id="655353"/>
    <lineage>
        <taxon>Bacteria</taxon>
        <taxon>Pseudomonadati</taxon>
        <taxon>Pseudomonadota</taxon>
        <taxon>Alphaproteobacteria</taxon>
        <taxon>Hyphomicrobiales</taxon>
        <taxon>Cohaesibacteraceae</taxon>
    </lineage>
</organism>
<dbReference type="Proteomes" id="UP000199236">
    <property type="component" value="Unassembled WGS sequence"/>
</dbReference>
<evidence type="ECO:0000313" key="2">
    <source>
        <dbReference type="EMBL" id="SFN46889.1"/>
    </source>
</evidence>
<reference evidence="2 3" key="1">
    <citation type="submission" date="2016-10" db="EMBL/GenBank/DDBJ databases">
        <authorList>
            <person name="de Groot N.N."/>
        </authorList>
    </citation>
    <scope>NUCLEOTIDE SEQUENCE [LARGE SCALE GENOMIC DNA]</scope>
    <source>
        <strain evidence="2 3">CGMCC 1.9157</strain>
    </source>
</reference>
<dbReference type="Gene3D" id="1.10.10.10">
    <property type="entry name" value="Winged helix-like DNA-binding domain superfamily/Winged helix DNA-binding domain"/>
    <property type="match status" value="1"/>
</dbReference>
<sequence length="185" mass="20511">MIGEMIYVFCMHINLVANKVGALVTALSDVLTSPQYSSSSDAALVTLFHRQPISVTSLAQILGLTQSATTRLVQRLKSEKLIQQQDMSGRERLLSLSKEGEQIAAALGKFRLDRIAKILSPLSDDDRQALDRIVSSLLINLVEDETHARHMCRHCDHGICRGEACPVGSEIRRKEKMEKSHDSEA</sequence>
<dbReference type="SUPFAM" id="SSF46785">
    <property type="entry name" value="Winged helix' DNA-binding domain"/>
    <property type="match status" value="1"/>
</dbReference>
<dbReference type="PRINTS" id="PR00598">
    <property type="entry name" value="HTHMARR"/>
</dbReference>
<protein>
    <submittedName>
        <fullName evidence="2">MarR family protein</fullName>
    </submittedName>
</protein>
<accession>A0A1I4ZA99</accession>
<feature type="domain" description="HTH marR-type" evidence="1">
    <location>
        <begin position="29"/>
        <end position="127"/>
    </location>
</feature>
<dbReference type="RefSeq" id="WP_090067591.1">
    <property type="nucleotide sequence ID" value="NZ_FOVR01000001.1"/>
</dbReference>
<keyword evidence="3" id="KW-1185">Reference proteome</keyword>
<dbReference type="CDD" id="cd00090">
    <property type="entry name" value="HTH_ARSR"/>
    <property type="match status" value="1"/>
</dbReference>
<evidence type="ECO:0000259" key="1">
    <source>
        <dbReference type="SMART" id="SM00347"/>
    </source>
</evidence>
<proteinExistence type="predicted"/>
<evidence type="ECO:0000313" key="3">
    <source>
        <dbReference type="Proteomes" id="UP000199236"/>
    </source>
</evidence>
<dbReference type="GO" id="GO:0003700">
    <property type="term" value="F:DNA-binding transcription factor activity"/>
    <property type="evidence" value="ECO:0007669"/>
    <property type="project" value="InterPro"/>
</dbReference>